<feature type="domain" description="DUF2726" evidence="7">
    <location>
        <begin position="845"/>
        <end position="917"/>
    </location>
</feature>
<dbReference type="InterPro" id="IPR024402">
    <property type="entry name" value="DUF2726"/>
</dbReference>
<dbReference type="Pfam" id="PF13087">
    <property type="entry name" value="AAA_12"/>
    <property type="match status" value="1"/>
</dbReference>
<keyword evidence="11" id="KW-1185">Reference proteome</keyword>
<dbReference type="PANTHER" id="PTHR43788:SF8">
    <property type="entry name" value="DNA-BINDING PROTEIN SMUBP-2"/>
    <property type="match status" value="1"/>
</dbReference>
<keyword evidence="2" id="KW-0547">Nucleotide-binding</keyword>
<evidence type="ECO:0000256" key="3">
    <source>
        <dbReference type="ARBA" id="ARBA00022801"/>
    </source>
</evidence>
<dbReference type="AlphaFoldDB" id="A0A9X7W217"/>
<comment type="similarity">
    <text evidence="1">Belongs to the DNA2/NAM7 helicase family.</text>
</comment>
<evidence type="ECO:0000256" key="2">
    <source>
        <dbReference type="ARBA" id="ARBA00022741"/>
    </source>
</evidence>
<dbReference type="RefSeq" id="WP_206658507.1">
    <property type="nucleotide sequence ID" value="NZ_CP071182.1"/>
</dbReference>
<dbReference type="EMBL" id="CP071182">
    <property type="protein sequence ID" value="QSO49194.1"/>
    <property type="molecule type" value="Genomic_DNA"/>
</dbReference>
<dbReference type="InterPro" id="IPR050534">
    <property type="entry name" value="Coronavir_polyprotein_1ab"/>
</dbReference>
<dbReference type="Pfam" id="PF13086">
    <property type="entry name" value="AAA_11"/>
    <property type="match status" value="1"/>
</dbReference>
<evidence type="ECO:0000259" key="9">
    <source>
        <dbReference type="Pfam" id="PF13087"/>
    </source>
</evidence>
<evidence type="ECO:0000256" key="6">
    <source>
        <dbReference type="SAM" id="Coils"/>
    </source>
</evidence>
<evidence type="ECO:0000256" key="5">
    <source>
        <dbReference type="ARBA" id="ARBA00022840"/>
    </source>
</evidence>
<protein>
    <submittedName>
        <fullName evidence="10">AAA family ATPase</fullName>
    </submittedName>
</protein>
<reference evidence="10 11" key="1">
    <citation type="submission" date="2021-02" db="EMBL/GenBank/DDBJ databases">
        <title>Alicyclobacillus curvatus sp. nov. and Alicyclobacillus mengziensis sp. nov., two acidophilic bacteria isolated from acid mine drainage.</title>
        <authorList>
            <person name="Huang Y."/>
        </authorList>
    </citation>
    <scope>NUCLEOTIDE SEQUENCE [LARGE SCALE GENOMIC DNA]</scope>
    <source>
        <strain evidence="10 11">S30H14</strain>
    </source>
</reference>
<dbReference type="InterPro" id="IPR047187">
    <property type="entry name" value="SF1_C_Upf1"/>
</dbReference>
<dbReference type="Gene3D" id="3.40.960.10">
    <property type="entry name" value="VSR Endonuclease"/>
    <property type="match status" value="1"/>
</dbReference>
<keyword evidence="6" id="KW-0175">Coiled coil</keyword>
<dbReference type="Proteomes" id="UP000663505">
    <property type="component" value="Chromosome"/>
</dbReference>
<dbReference type="Gene3D" id="3.40.50.300">
    <property type="entry name" value="P-loop containing nucleotide triphosphate hydrolases"/>
    <property type="match status" value="2"/>
</dbReference>
<evidence type="ECO:0000313" key="10">
    <source>
        <dbReference type="EMBL" id="QSO49194.1"/>
    </source>
</evidence>
<evidence type="ECO:0000259" key="7">
    <source>
        <dbReference type="Pfam" id="PF10881"/>
    </source>
</evidence>
<dbReference type="PANTHER" id="PTHR43788">
    <property type="entry name" value="DNA2/NAM7 HELICASE FAMILY MEMBER"/>
    <property type="match status" value="1"/>
</dbReference>
<evidence type="ECO:0000313" key="11">
    <source>
        <dbReference type="Proteomes" id="UP000663505"/>
    </source>
</evidence>
<gene>
    <name evidence="10" type="ORF">JZ786_09890</name>
</gene>
<proteinExistence type="inferred from homology"/>
<dbReference type="GO" id="GO:0005524">
    <property type="term" value="F:ATP binding"/>
    <property type="evidence" value="ECO:0007669"/>
    <property type="project" value="UniProtKB-KW"/>
</dbReference>
<evidence type="ECO:0000256" key="4">
    <source>
        <dbReference type="ARBA" id="ARBA00022806"/>
    </source>
</evidence>
<organism evidence="10 11">
    <name type="scientific">Alicyclobacillus mengziensis</name>
    <dbReference type="NCBI Taxonomy" id="2931921"/>
    <lineage>
        <taxon>Bacteria</taxon>
        <taxon>Bacillati</taxon>
        <taxon>Bacillota</taxon>
        <taxon>Bacilli</taxon>
        <taxon>Bacillales</taxon>
        <taxon>Alicyclobacillaceae</taxon>
        <taxon>Alicyclobacillus</taxon>
    </lineage>
</organism>
<keyword evidence="4" id="KW-0347">Helicase</keyword>
<name>A0A9X7W217_9BACL</name>
<feature type="coiled-coil region" evidence="6">
    <location>
        <begin position="288"/>
        <end position="322"/>
    </location>
</feature>
<feature type="domain" description="DNA2/NAM7 helicase helicase" evidence="8">
    <location>
        <begin position="182"/>
        <end position="528"/>
    </location>
</feature>
<dbReference type="GO" id="GO:0016787">
    <property type="term" value="F:hydrolase activity"/>
    <property type="evidence" value="ECO:0007669"/>
    <property type="project" value="UniProtKB-KW"/>
</dbReference>
<keyword evidence="5" id="KW-0067">ATP-binding</keyword>
<dbReference type="GO" id="GO:0043139">
    <property type="term" value="F:5'-3' DNA helicase activity"/>
    <property type="evidence" value="ECO:0007669"/>
    <property type="project" value="TreeGrafter"/>
</dbReference>
<feature type="domain" description="DNA2/NAM7 helicase-like C-terminal" evidence="9">
    <location>
        <begin position="559"/>
        <end position="737"/>
    </location>
</feature>
<dbReference type="SUPFAM" id="SSF52540">
    <property type="entry name" value="P-loop containing nucleoside triphosphate hydrolases"/>
    <property type="match status" value="1"/>
</dbReference>
<evidence type="ECO:0000259" key="8">
    <source>
        <dbReference type="Pfam" id="PF13086"/>
    </source>
</evidence>
<accession>A0A9X7W217</accession>
<dbReference type="CDD" id="cd18808">
    <property type="entry name" value="SF1_C_Upf1"/>
    <property type="match status" value="1"/>
</dbReference>
<dbReference type="Pfam" id="PF10881">
    <property type="entry name" value="DUF2726"/>
    <property type="match status" value="1"/>
</dbReference>
<dbReference type="InterPro" id="IPR041677">
    <property type="entry name" value="DNA2/NAM7_AAA_11"/>
</dbReference>
<dbReference type="InterPro" id="IPR041679">
    <property type="entry name" value="DNA2/NAM7-like_C"/>
</dbReference>
<evidence type="ECO:0000256" key="1">
    <source>
        <dbReference type="ARBA" id="ARBA00007913"/>
    </source>
</evidence>
<dbReference type="InterPro" id="IPR027417">
    <property type="entry name" value="P-loop_NTPase"/>
</dbReference>
<dbReference type="KEGG" id="afx:JZ786_09890"/>
<keyword evidence="3" id="KW-0378">Hydrolase</keyword>
<sequence length="925" mass="106334">MNENRYLVLLKGKDKTRDVQSFDRQGQVIVVNFINSPRKYTYIFRDVQILEARSVTDLSNNQVVYQGNVPVPGIRRVVDFGRVVKLIPERRAGKVYDAGDVQVEGNGLRTVEGARVLEYFYSIARYASVSDGIAGTNTFLQQQFAKLKPFTSPRSVLAAYLNRSPVRVEPQTSLDTVFPFRFNLSQREALKNALRSQISIIEGPPGTGKTQTILNILANLVLQDKTVAVVSSNNAAVQNVQDKLNAKGYAFLVAALGNSANRKRFFEALPRADISGWATIESDGNPPLRKQLSQLNRKIEQLMSVERERARLQHQLSAYRLEQEHFEAFYESQNVAETRAPSFFRPTPNRLLSFLAEMRFVEALDKISLLRRLWNLFRYGLISLKSSGRNAEALLFIQRKYYNVKIEQLAAKITVLDNQLSQEDFPSLLSQHQEISERLFRQYLHQKYQTPRPGFGPISYKRQFEQFVNTYPIMLSTTHSLLNCIPENFLFDYVIIDESSQVDLVTASLALSCAQNAIIVGDTKQLSQIVDMRIQTRISTTDQFSGTTYDYFHHNILSSLMSLYGDTLPRTMLREHYRCHPKIIDFCNQKYYDGQLIPFTTENEGDVPLIIYRTAEGNHMSRLSHGNRGRFNQRELDVIEHEVLGRNNTFENLDYTDIGLTTPYRKQVEKAAGQLDTTIEKDTIHKYQGREKRVMILSTVLDSSAAGRKGLEFVNDPCMINVAVSRAQERLILVTDHSMFRTTQSEIGDLLRYMEYNTLDEHIIDSDIVSVFDLLYKDYSDKLRELRRKVRRRSNYDTENIMSALVQEILLDVRYQGLAYREQVFVWNLLRDFSKLTPDEKRYVQNGASVDFVIYRKVDKAPVLVIEVDGFTYHEDNPRQLARDVMKNKIFASYSLPLLRLPTNGSEEQGKIRGKLDEVLVGLQR</sequence>